<organism evidence="13 14">
    <name type="scientific">Xylanimonas ulmi</name>
    <dbReference type="NCBI Taxonomy" id="228973"/>
    <lineage>
        <taxon>Bacteria</taxon>
        <taxon>Bacillati</taxon>
        <taxon>Actinomycetota</taxon>
        <taxon>Actinomycetes</taxon>
        <taxon>Micrococcales</taxon>
        <taxon>Promicromonosporaceae</taxon>
        <taxon>Xylanimonas</taxon>
    </lineage>
</organism>
<accession>A0A4Q7M138</accession>
<evidence type="ECO:0000256" key="9">
    <source>
        <dbReference type="PROSITE-ProRule" id="PRU00703"/>
    </source>
</evidence>
<dbReference type="Gene3D" id="3.30.465.10">
    <property type="match status" value="1"/>
</dbReference>
<keyword evidence="7 9" id="KW-0129">CBS domain</keyword>
<dbReference type="SUPFAM" id="SSF56176">
    <property type="entry name" value="FAD-binding/transporter-associated domain-like"/>
    <property type="match status" value="1"/>
</dbReference>
<dbReference type="Pfam" id="PF00571">
    <property type="entry name" value="CBS"/>
    <property type="match status" value="2"/>
</dbReference>
<evidence type="ECO:0000256" key="3">
    <source>
        <dbReference type="ARBA" id="ARBA00022475"/>
    </source>
</evidence>
<dbReference type="GO" id="GO:0050660">
    <property type="term" value="F:flavin adenine dinucleotide binding"/>
    <property type="evidence" value="ECO:0007669"/>
    <property type="project" value="InterPro"/>
</dbReference>
<keyword evidence="5" id="KW-0677">Repeat</keyword>
<dbReference type="InterPro" id="IPR044751">
    <property type="entry name" value="Ion_transp-like_CBS"/>
</dbReference>
<evidence type="ECO:0000256" key="5">
    <source>
        <dbReference type="ARBA" id="ARBA00022737"/>
    </source>
</evidence>
<dbReference type="EMBL" id="SGWX01000001">
    <property type="protein sequence ID" value="RZS60272.1"/>
    <property type="molecule type" value="Genomic_DNA"/>
</dbReference>
<evidence type="ECO:0000313" key="14">
    <source>
        <dbReference type="Proteomes" id="UP000293852"/>
    </source>
</evidence>
<comment type="caution">
    <text evidence="13">The sequence shown here is derived from an EMBL/GenBank/DDBJ whole genome shotgun (WGS) entry which is preliminary data.</text>
</comment>
<keyword evidence="6 11" id="KW-1133">Transmembrane helix</keyword>
<dbReference type="PANTHER" id="PTHR22777:SF32">
    <property type="entry name" value="UPF0053 INNER MEMBRANE PROTEIN YFJD"/>
    <property type="match status" value="1"/>
</dbReference>
<feature type="domain" description="CBS" evidence="12">
    <location>
        <begin position="272"/>
        <end position="329"/>
    </location>
</feature>
<evidence type="ECO:0000256" key="7">
    <source>
        <dbReference type="ARBA" id="ARBA00023122"/>
    </source>
</evidence>
<feature type="domain" description="CBS" evidence="12">
    <location>
        <begin position="205"/>
        <end position="267"/>
    </location>
</feature>
<evidence type="ECO:0000256" key="10">
    <source>
        <dbReference type="SAM" id="MobiDB-lite"/>
    </source>
</evidence>
<dbReference type="InterPro" id="IPR000644">
    <property type="entry name" value="CBS_dom"/>
</dbReference>
<comment type="similarity">
    <text evidence="2">Belongs to the UPF0053 family.</text>
</comment>
<dbReference type="InterPro" id="IPR046342">
    <property type="entry name" value="CBS_dom_sf"/>
</dbReference>
<dbReference type="InterPro" id="IPR002550">
    <property type="entry name" value="CNNM"/>
</dbReference>
<keyword evidence="4 11" id="KW-0812">Transmembrane</keyword>
<dbReference type="SMART" id="SM01091">
    <property type="entry name" value="CorC_HlyC"/>
    <property type="match status" value="1"/>
</dbReference>
<dbReference type="InterPro" id="IPR016169">
    <property type="entry name" value="FAD-bd_PCMH_sub2"/>
</dbReference>
<dbReference type="OrthoDB" id="110231at2"/>
<feature type="compositionally biased region" description="Basic and acidic residues" evidence="10">
    <location>
        <begin position="437"/>
        <end position="450"/>
    </location>
</feature>
<dbReference type="Pfam" id="PF03471">
    <property type="entry name" value="CorC_HlyC"/>
    <property type="match status" value="1"/>
</dbReference>
<feature type="transmembrane region" description="Helical" evidence="11">
    <location>
        <begin position="100"/>
        <end position="120"/>
    </location>
</feature>
<reference evidence="13 14" key="1">
    <citation type="submission" date="2019-02" db="EMBL/GenBank/DDBJ databases">
        <title>Sequencing the genomes of 1000 actinobacteria strains.</title>
        <authorList>
            <person name="Klenk H.-P."/>
        </authorList>
    </citation>
    <scope>NUCLEOTIDE SEQUENCE [LARGE SCALE GENOMIC DNA]</scope>
    <source>
        <strain evidence="13 14">DSM 16932</strain>
    </source>
</reference>
<protein>
    <submittedName>
        <fullName evidence="13">CBS domain containing-hemolysin-like protein</fullName>
    </submittedName>
</protein>
<feature type="compositionally biased region" description="Low complexity" evidence="10">
    <location>
        <begin position="417"/>
        <end position="431"/>
    </location>
</feature>
<dbReference type="RefSeq" id="WP_130412059.1">
    <property type="nucleotide sequence ID" value="NZ_SGWX01000001.1"/>
</dbReference>
<proteinExistence type="inferred from homology"/>
<keyword evidence="14" id="KW-1185">Reference proteome</keyword>
<gene>
    <name evidence="13" type="ORF">EV386_0524</name>
</gene>
<dbReference type="GO" id="GO:0005886">
    <property type="term" value="C:plasma membrane"/>
    <property type="evidence" value="ECO:0007669"/>
    <property type="project" value="UniProtKB-SubCell"/>
</dbReference>
<comment type="subcellular location">
    <subcellularLocation>
        <location evidence="1">Cell membrane</location>
        <topology evidence="1">Multi-pass membrane protein</topology>
    </subcellularLocation>
</comment>
<evidence type="ECO:0000256" key="4">
    <source>
        <dbReference type="ARBA" id="ARBA00022692"/>
    </source>
</evidence>
<sequence length="450" mass="47674">MTGVLVLVAVVGLALAGLLSAGEAAVLRVTRTALADALAEAQQGEGLRAETRADRARAAQALVVDPTATVAAVATVRVAAELLALGSVALLLEDLLRDGWEVLVALGVVGLLAGVVMVRLSPRQFGFRQPLRVVLALSALLTATRRLTGWAAPRGAGSQGETPPTEADLRDLVDRVGESDVIEEDERELIRSVFELGGTLTREVMVPRTDMVTVDADTPLSKVMRLYVRSGFSRVPVVGESVDDLLGVAYLKDVARILDADPRSADRPVSSVARPPVFVPESKPADDLLREMQQKATHIAVVIDEYGGVAGLVTVEDVLEELVGELVDEHDHVIEGEPEPVTQGVFRVPARLPVDELGDLFDLRFDDDDVDTAGGLLAKAIGKVPLAGSAADVGGLRLVAERVEGRRKQVSTILVSRAQADTPARAEAAARQGGPDRTTDRQTHDKDVTA</sequence>
<dbReference type="PANTHER" id="PTHR22777">
    <property type="entry name" value="HEMOLYSIN-RELATED"/>
    <property type="match status" value="1"/>
</dbReference>
<dbReference type="SUPFAM" id="SSF54631">
    <property type="entry name" value="CBS-domain pair"/>
    <property type="match status" value="1"/>
</dbReference>
<keyword evidence="8 11" id="KW-0472">Membrane</keyword>
<evidence type="ECO:0000256" key="11">
    <source>
        <dbReference type="SAM" id="Phobius"/>
    </source>
</evidence>
<dbReference type="FunFam" id="3.10.580.10:FF:000002">
    <property type="entry name" value="Magnesium/cobalt efflux protein CorC"/>
    <property type="match status" value="1"/>
</dbReference>
<evidence type="ECO:0000313" key="13">
    <source>
        <dbReference type="EMBL" id="RZS60272.1"/>
    </source>
</evidence>
<name>A0A4Q7M138_9MICO</name>
<feature type="region of interest" description="Disordered" evidence="10">
    <location>
        <begin position="417"/>
        <end position="450"/>
    </location>
</feature>
<evidence type="ECO:0000256" key="6">
    <source>
        <dbReference type="ARBA" id="ARBA00022989"/>
    </source>
</evidence>
<dbReference type="CDD" id="cd04590">
    <property type="entry name" value="CBS_pair_CorC_HlyC_assoc"/>
    <property type="match status" value="1"/>
</dbReference>
<dbReference type="AlphaFoldDB" id="A0A4Q7M138"/>
<dbReference type="SMART" id="SM00116">
    <property type="entry name" value="CBS"/>
    <property type="match status" value="2"/>
</dbReference>
<dbReference type="Proteomes" id="UP000293852">
    <property type="component" value="Unassembled WGS sequence"/>
</dbReference>
<dbReference type="InterPro" id="IPR005170">
    <property type="entry name" value="Transptr-assoc_dom"/>
</dbReference>
<dbReference type="PROSITE" id="PS51371">
    <property type="entry name" value="CBS"/>
    <property type="match status" value="2"/>
</dbReference>
<evidence type="ECO:0000259" key="12">
    <source>
        <dbReference type="PROSITE" id="PS51371"/>
    </source>
</evidence>
<dbReference type="Gene3D" id="3.10.580.10">
    <property type="entry name" value="CBS-domain"/>
    <property type="match status" value="1"/>
</dbReference>
<evidence type="ECO:0000256" key="2">
    <source>
        <dbReference type="ARBA" id="ARBA00006337"/>
    </source>
</evidence>
<dbReference type="InterPro" id="IPR036318">
    <property type="entry name" value="FAD-bd_PCMH-like_sf"/>
</dbReference>
<dbReference type="Pfam" id="PF01595">
    <property type="entry name" value="CNNM"/>
    <property type="match status" value="1"/>
</dbReference>
<evidence type="ECO:0000256" key="1">
    <source>
        <dbReference type="ARBA" id="ARBA00004651"/>
    </source>
</evidence>
<keyword evidence="3" id="KW-1003">Cell membrane</keyword>
<evidence type="ECO:0000256" key="8">
    <source>
        <dbReference type="ARBA" id="ARBA00023136"/>
    </source>
</evidence>